<proteinExistence type="predicted"/>
<dbReference type="KEGG" id="ruv:EC9_42480"/>
<dbReference type="AlphaFoldDB" id="A0A517M598"/>
<sequence>MPSHASKQQYSEQTLRQVAADCRRSLQRGQFDVEQSRVERLRCVDDQDETEDQFGRQLWYFEGRALSTDDRRVRVYGVIEYSVQYGLQELIEDGVFDAPDQRDRFREIYHHVPSRFSWRHPSVRLLIAGTFGVAAAYLAYVASRLAG</sequence>
<feature type="transmembrane region" description="Helical" evidence="1">
    <location>
        <begin position="123"/>
        <end position="142"/>
    </location>
</feature>
<keyword evidence="1" id="KW-1133">Transmembrane helix</keyword>
<keyword evidence="1" id="KW-0812">Transmembrane</keyword>
<dbReference type="EMBL" id="CP036261">
    <property type="protein sequence ID" value="QDS90045.1"/>
    <property type="molecule type" value="Genomic_DNA"/>
</dbReference>
<name>A0A517M598_9BACT</name>
<protein>
    <submittedName>
        <fullName evidence="2">Uncharacterized protein</fullName>
    </submittedName>
</protein>
<evidence type="ECO:0000313" key="3">
    <source>
        <dbReference type="Proteomes" id="UP000319557"/>
    </source>
</evidence>
<dbReference type="RefSeq" id="WP_246105792.1">
    <property type="nucleotide sequence ID" value="NZ_CP036261.1"/>
</dbReference>
<keyword evidence="3" id="KW-1185">Reference proteome</keyword>
<dbReference type="Proteomes" id="UP000319557">
    <property type="component" value="Chromosome"/>
</dbReference>
<keyword evidence="1" id="KW-0472">Membrane</keyword>
<accession>A0A517M598</accession>
<gene>
    <name evidence="2" type="ORF">EC9_42480</name>
</gene>
<evidence type="ECO:0000256" key="1">
    <source>
        <dbReference type="SAM" id="Phobius"/>
    </source>
</evidence>
<reference evidence="2 3" key="1">
    <citation type="submission" date="2019-02" db="EMBL/GenBank/DDBJ databases">
        <title>Deep-cultivation of Planctomycetes and their phenomic and genomic characterization uncovers novel biology.</title>
        <authorList>
            <person name="Wiegand S."/>
            <person name="Jogler M."/>
            <person name="Boedeker C."/>
            <person name="Pinto D."/>
            <person name="Vollmers J."/>
            <person name="Rivas-Marin E."/>
            <person name="Kohn T."/>
            <person name="Peeters S.H."/>
            <person name="Heuer A."/>
            <person name="Rast P."/>
            <person name="Oberbeckmann S."/>
            <person name="Bunk B."/>
            <person name="Jeske O."/>
            <person name="Meyerdierks A."/>
            <person name="Storesund J.E."/>
            <person name="Kallscheuer N."/>
            <person name="Luecker S."/>
            <person name="Lage O.M."/>
            <person name="Pohl T."/>
            <person name="Merkel B.J."/>
            <person name="Hornburger P."/>
            <person name="Mueller R.-W."/>
            <person name="Bruemmer F."/>
            <person name="Labrenz M."/>
            <person name="Spormann A.M."/>
            <person name="Op den Camp H."/>
            <person name="Overmann J."/>
            <person name="Amann R."/>
            <person name="Jetten M.S.M."/>
            <person name="Mascher T."/>
            <person name="Medema M.H."/>
            <person name="Devos D.P."/>
            <person name="Kaster A.-K."/>
            <person name="Ovreas L."/>
            <person name="Rohde M."/>
            <person name="Galperin M.Y."/>
            <person name="Jogler C."/>
        </authorList>
    </citation>
    <scope>NUCLEOTIDE SEQUENCE [LARGE SCALE GENOMIC DNA]</scope>
    <source>
        <strain evidence="2 3">EC9</strain>
    </source>
</reference>
<organism evidence="2 3">
    <name type="scientific">Rosistilla ulvae</name>
    <dbReference type="NCBI Taxonomy" id="1930277"/>
    <lineage>
        <taxon>Bacteria</taxon>
        <taxon>Pseudomonadati</taxon>
        <taxon>Planctomycetota</taxon>
        <taxon>Planctomycetia</taxon>
        <taxon>Pirellulales</taxon>
        <taxon>Pirellulaceae</taxon>
        <taxon>Rosistilla</taxon>
    </lineage>
</organism>
<evidence type="ECO:0000313" key="2">
    <source>
        <dbReference type="EMBL" id="QDS90045.1"/>
    </source>
</evidence>